<reference evidence="1" key="1">
    <citation type="submission" date="2014-05" db="EMBL/GenBank/DDBJ databases">
        <authorList>
            <person name="Chronopoulou M."/>
        </authorList>
    </citation>
    <scope>NUCLEOTIDE SEQUENCE</scope>
    <source>
        <tissue evidence="1">Whole organism</tissue>
    </source>
</reference>
<sequence length="47" mass="5422">MANIFFEIKEFFFKTTVMLLGAKFSSCVKSTKSQYENCLTVDSVLFQ</sequence>
<proteinExistence type="predicted"/>
<name>A0A0K2TZK0_LEPSM</name>
<evidence type="ECO:0000313" key="1">
    <source>
        <dbReference type="EMBL" id="CDW31429.1"/>
    </source>
</evidence>
<accession>A0A0K2TZK0</accession>
<dbReference type="AlphaFoldDB" id="A0A0K2TZK0"/>
<protein>
    <submittedName>
        <fullName evidence="1">Uncharacterized protein</fullName>
    </submittedName>
</protein>
<dbReference type="EMBL" id="HACA01014068">
    <property type="protein sequence ID" value="CDW31429.1"/>
    <property type="molecule type" value="Transcribed_RNA"/>
</dbReference>
<organism evidence="1">
    <name type="scientific">Lepeophtheirus salmonis</name>
    <name type="common">Salmon louse</name>
    <name type="synonym">Caligus salmonis</name>
    <dbReference type="NCBI Taxonomy" id="72036"/>
    <lineage>
        <taxon>Eukaryota</taxon>
        <taxon>Metazoa</taxon>
        <taxon>Ecdysozoa</taxon>
        <taxon>Arthropoda</taxon>
        <taxon>Crustacea</taxon>
        <taxon>Multicrustacea</taxon>
        <taxon>Hexanauplia</taxon>
        <taxon>Copepoda</taxon>
        <taxon>Siphonostomatoida</taxon>
        <taxon>Caligidae</taxon>
        <taxon>Lepeophtheirus</taxon>
    </lineage>
</organism>